<accession>A0A8H8A0U0</accession>
<evidence type="ECO:0000256" key="1">
    <source>
        <dbReference type="SAM" id="MobiDB-lite"/>
    </source>
</evidence>
<dbReference type="EMBL" id="JAEFCI010001449">
    <property type="protein sequence ID" value="KAG5462897.1"/>
    <property type="molecule type" value="Genomic_DNA"/>
</dbReference>
<name>A0A8H8A0U0_9FUNG</name>
<evidence type="ECO:0000313" key="3">
    <source>
        <dbReference type="Proteomes" id="UP000673691"/>
    </source>
</evidence>
<proteinExistence type="predicted"/>
<feature type="region of interest" description="Disordered" evidence="1">
    <location>
        <begin position="127"/>
        <end position="167"/>
    </location>
</feature>
<dbReference type="Proteomes" id="UP000673691">
    <property type="component" value="Unassembled WGS sequence"/>
</dbReference>
<feature type="region of interest" description="Disordered" evidence="1">
    <location>
        <begin position="187"/>
        <end position="210"/>
    </location>
</feature>
<organism evidence="2 3">
    <name type="scientific">Olpidium bornovanus</name>
    <dbReference type="NCBI Taxonomy" id="278681"/>
    <lineage>
        <taxon>Eukaryota</taxon>
        <taxon>Fungi</taxon>
        <taxon>Fungi incertae sedis</taxon>
        <taxon>Olpidiomycota</taxon>
        <taxon>Olpidiomycotina</taxon>
        <taxon>Olpidiomycetes</taxon>
        <taxon>Olpidiales</taxon>
        <taxon>Olpidiaceae</taxon>
        <taxon>Olpidium</taxon>
    </lineage>
</organism>
<evidence type="ECO:0000313" key="2">
    <source>
        <dbReference type="EMBL" id="KAG5462897.1"/>
    </source>
</evidence>
<protein>
    <submittedName>
        <fullName evidence="2">Uncharacterized protein</fullName>
    </submittedName>
</protein>
<sequence length="210" mass="23181">MCAAACLQRRNVPRLRVCARPPPRSWRRTALPLVPARERQRQLRSEIWIVAVSQKAADGKHTDFATYTLVPECSAGRASCNRDNTSLRRLLILRAQFGGRLYRARRHLSPCLRFYRPLTFSVLFPSTTQPRSEPAAFAGKTRPEGQAAGRTPALANASRPKGMGRKARSLAGSVIFRRPPNTVPVRITGTTIAHPPSADQAATGGNRLSY</sequence>
<keyword evidence="3" id="KW-1185">Reference proteome</keyword>
<reference evidence="2 3" key="1">
    <citation type="journal article" name="Sci. Rep.">
        <title>Genome-scale phylogenetic analyses confirm Olpidium as the closest living zoosporic fungus to the non-flagellated, terrestrial fungi.</title>
        <authorList>
            <person name="Chang Y."/>
            <person name="Rochon D."/>
            <person name="Sekimoto S."/>
            <person name="Wang Y."/>
            <person name="Chovatia M."/>
            <person name="Sandor L."/>
            <person name="Salamov A."/>
            <person name="Grigoriev I.V."/>
            <person name="Stajich J.E."/>
            <person name="Spatafora J.W."/>
        </authorList>
    </citation>
    <scope>NUCLEOTIDE SEQUENCE [LARGE SCALE GENOMIC DNA]</scope>
    <source>
        <strain evidence="2">S191</strain>
    </source>
</reference>
<dbReference type="AlphaFoldDB" id="A0A8H8A0U0"/>
<gene>
    <name evidence="2" type="ORF">BJ554DRAFT_2968</name>
</gene>
<comment type="caution">
    <text evidence="2">The sequence shown here is derived from an EMBL/GenBank/DDBJ whole genome shotgun (WGS) entry which is preliminary data.</text>
</comment>